<proteinExistence type="predicted"/>
<accession>A0AAD9ID10</accession>
<keyword evidence="2" id="KW-0812">Transmembrane</keyword>
<keyword evidence="2" id="KW-1133">Transmembrane helix</keyword>
<evidence type="ECO:0000313" key="4">
    <source>
        <dbReference type="Proteomes" id="UP001217918"/>
    </source>
</evidence>
<dbReference type="EMBL" id="JAQQPM010000008">
    <property type="protein sequence ID" value="KAK2074840.1"/>
    <property type="molecule type" value="Genomic_DNA"/>
</dbReference>
<dbReference type="PANTHER" id="PTHR42024">
    <property type="entry name" value="AMINO ACID PERMEASE_ SLC12A DOMAIN-CONTAINING PROTEIN"/>
    <property type="match status" value="1"/>
</dbReference>
<evidence type="ECO:0000256" key="1">
    <source>
        <dbReference type="SAM" id="MobiDB-lite"/>
    </source>
</evidence>
<feature type="transmembrane region" description="Helical" evidence="2">
    <location>
        <begin position="259"/>
        <end position="280"/>
    </location>
</feature>
<comment type="caution">
    <text evidence="3">The sequence shown here is derived from an EMBL/GenBank/DDBJ whole genome shotgun (WGS) entry which is preliminary data.</text>
</comment>
<gene>
    <name evidence="3" type="ORF">P8C59_009014</name>
</gene>
<dbReference type="Proteomes" id="UP001217918">
    <property type="component" value="Unassembled WGS sequence"/>
</dbReference>
<evidence type="ECO:0000256" key="2">
    <source>
        <dbReference type="SAM" id="Phobius"/>
    </source>
</evidence>
<feature type="compositionally biased region" description="Acidic residues" evidence="1">
    <location>
        <begin position="1"/>
        <end position="11"/>
    </location>
</feature>
<evidence type="ECO:0000313" key="3">
    <source>
        <dbReference type="EMBL" id="KAK2074840.1"/>
    </source>
</evidence>
<reference evidence="3" key="1">
    <citation type="journal article" date="2023" name="Mol. Plant Microbe Interact.">
        <title>Elucidating the Obligate Nature and Biological Capacity of an Invasive Fungal Corn Pathogen.</title>
        <authorList>
            <person name="MacCready J.S."/>
            <person name="Roggenkamp E.M."/>
            <person name="Gdanetz K."/>
            <person name="Chilvers M.I."/>
        </authorList>
    </citation>
    <scope>NUCLEOTIDE SEQUENCE</scope>
    <source>
        <strain evidence="3">PM02</strain>
    </source>
</reference>
<dbReference type="AlphaFoldDB" id="A0AAD9ID10"/>
<feature type="transmembrane region" description="Helical" evidence="2">
    <location>
        <begin position="233"/>
        <end position="253"/>
    </location>
</feature>
<organism evidence="3 4">
    <name type="scientific">Phyllachora maydis</name>
    <dbReference type="NCBI Taxonomy" id="1825666"/>
    <lineage>
        <taxon>Eukaryota</taxon>
        <taxon>Fungi</taxon>
        <taxon>Dikarya</taxon>
        <taxon>Ascomycota</taxon>
        <taxon>Pezizomycotina</taxon>
        <taxon>Sordariomycetes</taxon>
        <taxon>Sordariomycetidae</taxon>
        <taxon>Phyllachorales</taxon>
        <taxon>Phyllachoraceae</taxon>
        <taxon>Phyllachora</taxon>
    </lineage>
</organism>
<keyword evidence="2" id="KW-0472">Membrane</keyword>
<name>A0AAD9ID10_9PEZI</name>
<protein>
    <submittedName>
        <fullName evidence="3">Uncharacterized protein</fullName>
    </submittedName>
</protein>
<feature type="transmembrane region" description="Helical" evidence="2">
    <location>
        <begin position="41"/>
        <end position="63"/>
    </location>
</feature>
<feature type="transmembrane region" description="Helical" evidence="2">
    <location>
        <begin position="119"/>
        <end position="138"/>
    </location>
</feature>
<keyword evidence="4" id="KW-1185">Reference proteome</keyword>
<feature type="region of interest" description="Disordered" evidence="1">
    <location>
        <begin position="1"/>
        <end position="23"/>
    </location>
</feature>
<dbReference type="PANTHER" id="PTHR42024:SF1">
    <property type="entry name" value="AMINO ACID PERMEASE_ SLC12A DOMAIN-CONTAINING PROTEIN"/>
    <property type="match status" value="1"/>
</dbReference>
<feature type="transmembrane region" description="Helical" evidence="2">
    <location>
        <begin position="69"/>
        <end position="88"/>
    </location>
</feature>
<sequence>MHTDDDEDDDKDNTMSPLPPAPECPDLPRLHYRVWDFRRKLLTVTALLVLESSIVPICLFYGLWYRTTLSHGAIVAIVTAFFGLYTIYDHSLRSWKLLFSPRRADYHPLGQTSRWHLDYTHFTLTFGYIIMAGLLTGACVPAEPVVRALAMPMPVFLVQLGAQLLYHGALDALRRPTPFRVSSVGRGQRCVPLVYTFVEDVVAVDGNGTRDFRAALRERYRASRRFRALLRRLNWLWGAGGVAVGVATLVVVWTVPQEVAYGVGWLAPLIFVGVWTWVTIHHARASVRRERLGWAAEWRGGQVEMM</sequence>